<dbReference type="EMBL" id="QGMG01000071">
    <property type="protein sequence ID" value="TVY57851.1"/>
    <property type="molecule type" value="Genomic_DNA"/>
</dbReference>
<keyword evidence="1" id="KW-0732">Signal</keyword>
<feature type="chain" id="PRO_5028934725" evidence="1">
    <location>
        <begin position="16"/>
        <end position="262"/>
    </location>
</feature>
<sequence>MYLSITTFLFGLALAFPLSPKRAGKTPAFFLAGDSTTAKITSGGGGWGDGFLSTLVNGATGINFGHDGATTVSFVQGGDWASVLSEVKNHTGAYDPYVTIQLVLIVNQFGHNDQKAAANISIAEFSTNLANMVSDVHTAGGTPILITSLSRRNYNSSGLIIENLAPQVSATISVGSKTSTTVLHLNEESTKYLNAIGEDDAYEYNRVEGDYTHLNVAGQTVFGNMVGWLLGESDLGAGVEGFLGLNETIVKDIEGGVFILPS</sequence>
<evidence type="ECO:0000313" key="2">
    <source>
        <dbReference type="EMBL" id="TVY57851.1"/>
    </source>
</evidence>
<keyword evidence="3" id="KW-1185">Reference proteome</keyword>
<reference evidence="2 3" key="1">
    <citation type="submission" date="2018-05" db="EMBL/GenBank/DDBJ databases">
        <title>Whole genome sequencing for identification of molecular markers to develop diagnostic detection tools for the regulated plant pathogen Lachnellula willkommii.</title>
        <authorList>
            <person name="Giroux E."/>
            <person name="Bilodeau G."/>
        </authorList>
    </citation>
    <scope>NUCLEOTIDE SEQUENCE [LARGE SCALE GENOMIC DNA]</scope>
    <source>
        <strain evidence="2 3">CBS 625.97</strain>
    </source>
</reference>
<proteinExistence type="predicted"/>
<protein>
    <submittedName>
        <fullName evidence="2">Rhamnogalacturonan acetylesterase RhgT</fullName>
    </submittedName>
</protein>
<name>A0A7D8UWH1_9HELO</name>
<dbReference type="Pfam" id="PF00657">
    <property type="entry name" value="Lipase_GDSL"/>
    <property type="match status" value="1"/>
</dbReference>
<evidence type="ECO:0000256" key="1">
    <source>
        <dbReference type="SAM" id="SignalP"/>
    </source>
</evidence>
<dbReference type="SUPFAM" id="SSF52266">
    <property type="entry name" value="SGNH hydrolase"/>
    <property type="match status" value="1"/>
</dbReference>
<gene>
    <name evidence="2" type="primary">rhgT</name>
    <name evidence="2" type="ORF">LCER1_G002115</name>
</gene>
<dbReference type="AlphaFoldDB" id="A0A7D8UWH1"/>
<dbReference type="Proteomes" id="UP000481288">
    <property type="component" value="Unassembled WGS sequence"/>
</dbReference>
<dbReference type="InterPro" id="IPR037459">
    <property type="entry name" value="RhgT-like"/>
</dbReference>
<organism evidence="2 3">
    <name type="scientific">Lachnellula cervina</name>
    <dbReference type="NCBI Taxonomy" id="1316786"/>
    <lineage>
        <taxon>Eukaryota</taxon>
        <taxon>Fungi</taxon>
        <taxon>Dikarya</taxon>
        <taxon>Ascomycota</taxon>
        <taxon>Pezizomycotina</taxon>
        <taxon>Leotiomycetes</taxon>
        <taxon>Helotiales</taxon>
        <taxon>Lachnaceae</taxon>
        <taxon>Lachnellula</taxon>
    </lineage>
</organism>
<comment type="caution">
    <text evidence="2">The sequence shown here is derived from an EMBL/GenBank/DDBJ whole genome shotgun (WGS) entry which is preliminary data.</text>
</comment>
<dbReference type="PANTHER" id="PTHR43695:SF2">
    <property type="entry name" value="PUTATIVE (AFU_ORTHOLOGUE AFUA_2G17250)-RELATED"/>
    <property type="match status" value="1"/>
</dbReference>
<feature type="signal peptide" evidence="1">
    <location>
        <begin position="1"/>
        <end position="15"/>
    </location>
</feature>
<dbReference type="Gene3D" id="3.40.50.1110">
    <property type="entry name" value="SGNH hydrolase"/>
    <property type="match status" value="1"/>
</dbReference>
<dbReference type="InterPro" id="IPR001087">
    <property type="entry name" value="GDSL"/>
</dbReference>
<dbReference type="GO" id="GO:0016788">
    <property type="term" value="F:hydrolase activity, acting on ester bonds"/>
    <property type="evidence" value="ECO:0007669"/>
    <property type="project" value="InterPro"/>
</dbReference>
<dbReference type="PANTHER" id="PTHR43695">
    <property type="entry name" value="PUTATIVE (AFU_ORTHOLOGUE AFUA_2G17250)-RELATED"/>
    <property type="match status" value="1"/>
</dbReference>
<dbReference type="InterPro" id="IPR036514">
    <property type="entry name" value="SGNH_hydro_sf"/>
</dbReference>
<evidence type="ECO:0000313" key="3">
    <source>
        <dbReference type="Proteomes" id="UP000481288"/>
    </source>
</evidence>
<dbReference type="OrthoDB" id="5041285at2759"/>
<accession>A0A7D8UWH1</accession>